<keyword evidence="3" id="KW-0808">Transferase</keyword>
<dbReference type="InterPro" id="IPR008271">
    <property type="entry name" value="Ser/Thr_kinase_AS"/>
</dbReference>
<feature type="non-terminal residue" evidence="10">
    <location>
        <position position="1"/>
    </location>
</feature>
<evidence type="ECO:0000256" key="1">
    <source>
        <dbReference type="ARBA" id="ARBA00012513"/>
    </source>
</evidence>
<dbReference type="SMART" id="SM00220">
    <property type="entry name" value="S_TKc"/>
    <property type="match status" value="1"/>
</dbReference>
<dbReference type="Gene3D" id="3.30.200.20">
    <property type="entry name" value="Phosphorylase Kinase, domain 1"/>
    <property type="match status" value="1"/>
</dbReference>
<keyword evidence="6" id="KW-0067">ATP-binding</keyword>
<keyword evidence="2" id="KW-0723">Serine/threonine-protein kinase</keyword>
<dbReference type="GO" id="GO:0005524">
    <property type="term" value="F:ATP binding"/>
    <property type="evidence" value="ECO:0007669"/>
    <property type="project" value="UniProtKB-KW"/>
</dbReference>
<evidence type="ECO:0000259" key="9">
    <source>
        <dbReference type="PROSITE" id="PS50011"/>
    </source>
</evidence>
<protein>
    <recommendedName>
        <fullName evidence="1">non-specific serine/threonine protein kinase</fullName>
        <ecNumber evidence="1">2.7.11.1</ecNumber>
    </recommendedName>
</protein>
<sequence>ADQALIDEYKDRVEAAGAPMLTLADFTNLKPLKEGGYGKTYTATFQRTGQEVVLKQIQMHNEAEEQAINREIEIHRNMQFRFIARFIDSFREDEQKQYIVMEYCRRGDLQNYIKTLKNKKELADENFVWNVVAQLVMSIGYLHSQRVVYRDMKPENVFLTQDLEVRLGDFGLSKILESQLSFAKTMIGTMRYVSPELLQEEKFHKSGDIWGIGVTIYELLTLHRPFDGRTNEEIQRKIVRENPAAIPPQNCSDRLRNLVSAMLVKDRFKRIPLGLIVKIPEISLCIKAYAREMIGTSQERSRVYLQHLIDDIDPSPPKIPQISGINSDGTFSDQILIPAIQAPIGSVRFDIKDDRIATQRVGENSQSLTRLIQLSDKKRNTVSISPEIQAGIGVVQIAVRFDDAKGENRAYR</sequence>
<proteinExistence type="predicted"/>
<dbReference type="GO" id="GO:0004674">
    <property type="term" value="F:protein serine/threonine kinase activity"/>
    <property type="evidence" value="ECO:0007669"/>
    <property type="project" value="UniProtKB-KW"/>
</dbReference>
<name>A0A5J4UH56_9EUKA</name>
<evidence type="ECO:0000256" key="5">
    <source>
        <dbReference type="ARBA" id="ARBA00022777"/>
    </source>
</evidence>
<dbReference type="AlphaFoldDB" id="A0A5J4UH56"/>
<dbReference type="EC" id="2.7.11.1" evidence="1"/>
<reference evidence="10 11" key="1">
    <citation type="submission" date="2019-03" db="EMBL/GenBank/DDBJ databases">
        <title>Single cell metagenomics reveals metabolic interactions within the superorganism composed of flagellate Streblomastix strix and complex community of Bacteroidetes bacteria on its surface.</title>
        <authorList>
            <person name="Treitli S.C."/>
            <person name="Kolisko M."/>
            <person name="Husnik F."/>
            <person name="Keeling P."/>
            <person name="Hampl V."/>
        </authorList>
    </citation>
    <scope>NUCLEOTIDE SEQUENCE [LARGE SCALE GENOMIC DNA]</scope>
    <source>
        <strain evidence="10">ST1C</strain>
    </source>
</reference>
<gene>
    <name evidence="10" type="ORF">EZS28_034435</name>
</gene>
<evidence type="ECO:0000256" key="7">
    <source>
        <dbReference type="ARBA" id="ARBA00047899"/>
    </source>
</evidence>
<dbReference type="EMBL" id="SNRW01015787">
    <property type="protein sequence ID" value="KAA6370038.1"/>
    <property type="molecule type" value="Genomic_DNA"/>
</dbReference>
<dbReference type="Gene3D" id="1.10.510.10">
    <property type="entry name" value="Transferase(Phosphotransferase) domain 1"/>
    <property type="match status" value="1"/>
</dbReference>
<dbReference type="InterPro" id="IPR011009">
    <property type="entry name" value="Kinase-like_dom_sf"/>
</dbReference>
<evidence type="ECO:0000256" key="4">
    <source>
        <dbReference type="ARBA" id="ARBA00022741"/>
    </source>
</evidence>
<dbReference type="PANTHER" id="PTHR44899">
    <property type="entry name" value="CAMK FAMILY PROTEIN KINASE"/>
    <property type="match status" value="1"/>
</dbReference>
<keyword evidence="5 10" id="KW-0418">Kinase</keyword>
<keyword evidence="4" id="KW-0547">Nucleotide-binding</keyword>
<dbReference type="SUPFAM" id="SSF56112">
    <property type="entry name" value="Protein kinase-like (PK-like)"/>
    <property type="match status" value="1"/>
</dbReference>
<evidence type="ECO:0000256" key="3">
    <source>
        <dbReference type="ARBA" id="ARBA00022679"/>
    </source>
</evidence>
<accession>A0A5J4UH56</accession>
<organism evidence="10 11">
    <name type="scientific">Streblomastix strix</name>
    <dbReference type="NCBI Taxonomy" id="222440"/>
    <lineage>
        <taxon>Eukaryota</taxon>
        <taxon>Metamonada</taxon>
        <taxon>Preaxostyla</taxon>
        <taxon>Oxymonadida</taxon>
        <taxon>Streblomastigidae</taxon>
        <taxon>Streblomastix</taxon>
    </lineage>
</organism>
<dbReference type="Proteomes" id="UP000324800">
    <property type="component" value="Unassembled WGS sequence"/>
</dbReference>
<feature type="non-terminal residue" evidence="10">
    <location>
        <position position="412"/>
    </location>
</feature>
<dbReference type="InterPro" id="IPR051131">
    <property type="entry name" value="NEK_Ser/Thr_kinase_NIMA"/>
</dbReference>
<dbReference type="InterPro" id="IPR000719">
    <property type="entry name" value="Prot_kinase_dom"/>
</dbReference>
<evidence type="ECO:0000256" key="2">
    <source>
        <dbReference type="ARBA" id="ARBA00022527"/>
    </source>
</evidence>
<comment type="catalytic activity">
    <reaction evidence="8">
        <text>L-seryl-[protein] + ATP = O-phospho-L-seryl-[protein] + ADP + H(+)</text>
        <dbReference type="Rhea" id="RHEA:17989"/>
        <dbReference type="Rhea" id="RHEA-COMP:9863"/>
        <dbReference type="Rhea" id="RHEA-COMP:11604"/>
        <dbReference type="ChEBI" id="CHEBI:15378"/>
        <dbReference type="ChEBI" id="CHEBI:29999"/>
        <dbReference type="ChEBI" id="CHEBI:30616"/>
        <dbReference type="ChEBI" id="CHEBI:83421"/>
        <dbReference type="ChEBI" id="CHEBI:456216"/>
        <dbReference type="EC" id="2.7.11.1"/>
    </reaction>
</comment>
<evidence type="ECO:0000256" key="6">
    <source>
        <dbReference type="ARBA" id="ARBA00022840"/>
    </source>
</evidence>
<comment type="caution">
    <text evidence="10">The sequence shown here is derived from an EMBL/GenBank/DDBJ whole genome shotgun (WGS) entry which is preliminary data.</text>
</comment>
<evidence type="ECO:0000313" key="11">
    <source>
        <dbReference type="Proteomes" id="UP000324800"/>
    </source>
</evidence>
<dbReference type="Pfam" id="PF00069">
    <property type="entry name" value="Pkinase"/>
    <property type="match status" value="1"/>
</dbReference>
<evidence type="ECO:0000256" key="8">
    <source>
        <dbReference type="ARBA" id="ARBA00048679"/>
    </source>
</evidence>
<evidence type="ECO:0000313" key="10">
    <source>
        <dbReference type="EMBL" id="KAA6370038.1"/>
    </source>
</evidence>
<feature type="domain" description="Protein kinase" evidence="9">
    <location>
        <begin position="26"/>
        <end position="282"/>
    </location>
</feature>
<dbReference type="PROSITE" id="PS50011">
    <property type="entry name" value="PROTEIN_KINASE_DOM"/>
    <property type="match status" value="1"/>
</dbReference>
<comment type="catalytic activity">
    <reaction evidence="7">
        <text>L-threonyl-[protein] + ATP = O-phospho-L-threonyl-[protein] + ADP + H(+)</text>
        <dbReference type="Rhea" id="RHEA:46608"/>
        <dbReference type="Rhea" id="RHEA-COMP:11060"/>
        <dbReference type="Rhea" id="RHEA-COMP:11605"/>
        <dbReference type="ChEBI" id="CHEBI:15378"/>
        <dbReference type="ChEBI" id="CHEBI:30013"/>
        <dbReference type="ChEBI" id="CHEBI:30616"/>
        <dbReference type="ChEBI" id="CHEBI:61977"/>
        <dbReference type="ChEBI" id="CHEBI:456216"/>
        <dbReference type="EC" id="2.7.11.1"/>
    </reaction>
</comment>
<dbReference type="PANTHER" id="PTHR44899:SF3">
    <property type="entry name" value="SERINE_THREONINE-PROTEIN KINASE NEK1"/>
    <property type="match status" value="1"/>
</dbReference>
<dbReference type="PROSITE" id="PS00108">
    <property type="entry name" value="PROTEIN_KINASE_ST"/>
    <property type="match status" value="1"/>
</dbReference>